<keyword evidence="3" id="KW-0547">Nucleotide-binding</keyword>
<dbReference type="Proteomes" id="UP000236950">
    <property type="component" value="Unassembled WGS sequence"/>
</dbReference>
<evidence type="ECO:0000256" key="4">
    <source>
        <dbReference type="ARBA" id="ARBA00022777"/>
    </source>
</evidence>
<dbReference type="GO" id="GO:0008443">
    <property type="term" value="F:phosphofructokinase activity"/>
    <property type="evidence" value="ECO:0007669"/>
    <property type="project" value="TreeGrafter"/>
</dbReference>
<dbReference type="PANTHER" id="PTHR46566">
    <property type="entry name" value="1-PHOSPHOFRUCTOKINASE-RELATED"/>
    <property type="match status" value="1"/>
</dbReference>
<organism evidence="8 9">
    <name type="scientific">Petrotoga halophila DSM 16923</name>
    <dbReference type="NCBI Taxonomy" id="1122953"/>
    <lineage>
        <taxon>Bacteria</taxon>
        <taxon>Thermotogati</taxon>
        <taxon>Thermotogota</taxon>
        <taxon>Thermotogae</taxon>
        <taxon>Petrotogales</taxon>
        <taxon>Petrotogaceae</taxon>
        <taxon>Petrotoga</taxon>
    </lineage>
</organism>
<name>A0A2S5EGT0_9BACT</name>
<dbReference type="AlphaFoldDB" id="A0A2S5EGT0"/>
<dbReference type="InterPro" id="IPR017583">
    <property type="entry name" value="Tagatose/fructose_Pkinase"/>
</dbReference>
<sequence length="319" mass="36365">MKKERIVISVCVLNLNPCYDHWVIIEKESPIPNVLRGDKVVKLVDGKGLNIGRVFNTLGFKDYLCLNIVGGEVGKIIESGSRKEGIKSKFFWIEEENRINTAVVFEYEKRMIMINEPGPHITNLEINKFISFFQQNLKEDDKLIISGSAPQRFESYHLMELINFAKKKNCEIDVDIGGTWLKEIVESSPPDILKINSDELKVAFDIDIKETSKVNEFRKKNHIKELIITHGKEGSWGFFDETLIKATPKKIFSDYSVGSGDSFFAGYLYGKEKKFPLEECLKIATACGIANTLHYGAAIFNKQDFKDQLKNVEIKKVVL</sequence>
<dbReference type="GO" id="GO:0005829">
    <property type="term" value="C:cytosol"/>
    <property type="evidence" value="ECO:0007669"/>
    <property type="project" value="TreeGrafter"/>
</dbReference>
<keyword evidence="9" id="KW-1185">Reference proteome</keyword>
<comment type="similarity">
    <text evidence="1">Belongs to the carbohydrate kinase PfkB family.</text>
</comment>
<feature type="domain" description="Carbohydrate kinase PfkB" evidence="7">
    <location>
        <begin position="16"/>
        <end position="299"/>
    </location>
</feature>
<dbReference type="PIRSF" id="PIRSF000535">
    <property type="entry name" value="1PFK/6PFK/LacC"/>
    <property type="match status" value="1"/>
</dbReference>
<dbReference type="Pfam" id="PF00294">
    <property type="entry name" value="PfkB"/>
    <property type="match status" value="1"/>
</dbReference>
<evidence type="ECO:0000256" key="6">
    <source>
        <dbReference type="PIRNR" id="PIRNR000535"/>
    </source>
</evidence>
<accession>A0A2S5EGT0</accession>
<proteinExistence type="inferred from homology"/>
<keyword evidence="4 8" id="KW-0418">Kinase</keyword>
<dbReference type="Gene3D" id="3.40.1190.20">
    <property type="match status" value="1"/>
</dbReference>
<evidence type="ECO:0000313" key="9">
    <source>
        <dbReference type="Proteomes" id="UP000236950"/>
    </source>
</evidence>
<evidence type="ECO:0000259" key="7">
    <source>
        <dbReference type="Pfam" id="PF00294"/>
    </source>
</evidence>
<gene>
    <name evidence="8" type="ORF">AA81_07725</name>
</gene>
<dbReference type="SUPFAM" id="SSF53613">
    <property type="entry name" value="Ribokinase-like"/>
    <property type="match status" value="1"/>
</dbReference>
<keyword evidence="5" id="KW-0067">ATP-binding</keyword>
<dbReference type="InterPro" id="IPR011611">
    <property type="entry name" value="PfkB_dom"/>
</dbReference>
<evidence type="ECO:0000256" key="1">
    <source>
        <dbReference type="ARBA" id="ARBA00010688"/>
    </source>
</evidence>
<protein>
    <submittedName>
        <fullName evidence="8">Ribokinase</fullName>
    </submittedName>
</protein>
<evidence type="ECO:0000256" key="3">
    <source>
        <dbReference type="ARBA" id="ARBA00022741"/>
    </source>
</evidence>
<dbReference type="EMBL" id="JALY01000161">
    <property type="protein sequence ID" value="POZ92350.1"/>
    <property type="molecule type" value="Genomic_DNA"/>
</dbReference>
<dbReference type="GO" id="GO:0005524">
    <property type="term" value="F:ATP binding"/>
    <property type="evidence" value="ECO:0007669"/>
    <property type="project" value="UniProtKB-KW"/>
</dbReference>
<comment type="caution">
    <text evidence="8">The sequence shown here is derived from an EMBL/GenBank/DDBJ whole genome shotgun (WGS) entry which is preliminary data.</text>
</comment>
<dbReference type="PANTHER" id="PTHR46566:SF1">
    <property type="entry name" value="1-PHOSPHOFRUCTOKINASE"/>
    <property type="match status" value="1"/>
</dbReference>
<evidence type="ECO:0000256" key="2">
    <source>
        <dbReference type="ARBA" id="ARBA00022679"/>
    </source>
</evidence>
<dbReference type="InterPro" id="IPR029056">
    <property type="entry name" value="Ribokinase-like"/>
</dbReference>
<evidence type="ECO:0000256" key="5">
    <source>
        <dbReference type="ARBA" id="ARBA00022840"/>
    </source>
</evidence>
<evidence type="ECO:0000313" key="8">
    <source>
        <dbReference type="EMBL" id="POZ92350.1"/>
    </source>
</evidence>
<keyword evidence="2 6" id="KW-0808">Transferase</keyword>
<dbReference type="RefSeq" id="WP_103898724.1">
    <property type="nucleotide sequence ID" value="NZ_JALY01000161.1"/>
</dbReference>
<reference evidence="8 9" key="1">
    <citation type="submission" date="2014-01" db="EMBL/GenBank/DDBJ databases">
        <title>Comparative genomics of Petrotoga.</title>
        <authorList>
            <person name="Chow K."/>
            <person name="Charchuk R."/>
            <person name="Nesbo C.L."/>
        </authorList>
    </citation>
    <scope>NUCLEOTIDE SEQUENCE [LARGE SCALE GENOMIC DNA]</scope>
    <source>
        <strain evidence="8 9">DSM 16923</strain>
    </source>
</reference>